<dbReference type="EMBL" id="JAQOWY010000158">
    <property type="protein sequence ID" value="KAK1848922.1"/>
    <property type="molecule type" value="Genomic_DNA"/>
</dbReference>
<evidence type="ECO:0000313" key="3">
    <source>
        <dbReference type="Proteomes" id="UP001243330"/>
    </source>
</evidence>
<dbReference type="Proteomes" id="UP001243330">
    <property type="component" value="Unassembled WGS sequence"/>
</dbReference>
<dbReference type="GO" id="GO:0008168">
    <property type="term" value="F:methyltransferase activity"/>
    <property type="evidence" value="ECO:0007669"/>
    <property type="project" value="UniProtKB-KW"/>
</dbReference>
<keyword evidence="2" id="KW-0808">Transferase</keyword>
<comment type="caution">
    <text evidence="2">The sequence shown here is derived from an EMBL/GenBank/DDBJ whole genome shotgun (WGS) entry which is preliminary data.</text>
</comment>
<dbReference type="InterPro" id="IPR059073">
    <property type="entry name" value="TRMT11_N"/>
</dbReference>
<keyword evidence="2" id="KW-0489">Methyltransferase</keyword>
<reference evidence="2" key="1">
    <citation type="submission" date="2023-01" db="EMBL/GenBank/DDBJ databases">
        <title>Colletotrichum chrysophilum M932 genome sequence.</title>
        <authorList>
            <person name="Baroncelli R."/>
        </authorList>
    </citation>
    <scope>NUCLEOTIDE SEQUENCE</scope>
    <source>
        <strain evidence="2">M932</strain>
    </source>
</reference>
<organism evidence="2 3">
    <name type="scientific">Colletotrichum chrysophilum</name>
    <dbReference type="NCBI Taxonomy" id="1836956"/>
    <lineage>
        <taxon>Eukaryota</taxon>
        <taxon>Fungi</taxon>
        <taxon>Dikarya</taxon>
        <taxon>Ascomycota</taxon>
        <taxon>Pezizomycotina</taxon>
        <taxon>Sordariomycetes</taxon>
        <taxon>Hypocreomycetidae</taxon>
        <taxon>Glomerellales</taxon>
        <taxon>Glomerellaceae</taxon>
        <taxon>Colletotrichum</taxon>
        <taxon>Colletotrichum gloeosporioides species complex</taxon>
    </lineage>
</organism>
<dbReference type="Pfam" id="PF25904">
    <property type="entry name" value="Tmrp11_N"/>
    <property type="match status" value="1"/>
</dbReference>
<proteinExistence type="predicted"/>
<keyword evidence="3" id="KW-1185">Reference proteome</keyword>
<name>A0AAD9AJJ7_9PEZI</name>
<accession>A0AAD9AJJ7</accession>
<evidence type="ECO:0000259" key="1">
    <source>
        <dbReference type="Pfam" id="PF25904"/>
    </source>
</evidence>
<gene>
    <name evidence="2" type="ORF">CCHR01_08488</name>
</gene>
<dbReference type="AlphaFoldDB" id="A0AAD9AJJ7"/>
<dbReference type="GO" id="GO:0032259">
    <property type="term" value="P:methylation"/>
    <property type="evidence" value="ECO:0007669"/>
    <property type="project" value="UniProtKB-KW"/>
</dbReference>
<sequence>MEYLVRFSQAHESFRLPELQALADLEGIQMKVVEYSAEVSVGLCHEGLI</sequence>
<protein>
    <submittedName>
        <fullName evidence="2">RNA methylase family protein</fullName>
    </submittedName>
</protein>
<feature type="domain" description="tRNA (guanine(10)-N(2))-methyltransferase TRMT11 N-terminal" evidence="1">
    <location>
        <begin position="1"/>
        <end position="39"/>
    </location>
</feature>
<evidence type="ECO:0000313" key="2">
    <source>
        <dbReference type="EMBL" id="KAK1848922.1"/>
    </source>
</evidence>